<accession>A0A2H3HI28</accession>
<protein>
    <submittedName>
        <fullName evidence="1">Uncharacterized protein</fullName>
    </submittedName>
</protein>
<evidence type="ECO:0000313" key="1">
    <source>
        <dbReference type="EMBL" id="CAG1990810.1"/>
    </source>
</evidence>
<dbReference type="PROSITE" id="PS50181">
    <property type="entry name" value="FBOX"/>
    <property type="match status" value="1"/>
</dbReference>
<name>A0A2H3HI28_GIBZA</name>
<dbReference type="Pfam" id="PF00646">
    <property type="entry name" value="F-box"/>
    <property type="match status" value="1"/>
</dbReference>
<dbReference type="SUPFAM" id="SSF81383">
    <property type="entry name" value="F-box domain"/>
    <property type="match status" value="1"/>
</dbReference>
<evidence type="ECO:0000313" key="2">
    <source>
        <dbReference type="Proteomes" id="UP000746612"/>
    </source>
</evidence>
<dbReference type="EMBL" id="CAJPIJ010000148">
    <property type="protein sequence ID" value="CAG1990810.1"/>
    <property type="molecule type" value="Genomic_DNA"/>
</dbReference>
<comment type="caution">
    <text evidence="1">The sequence shown here is derived from an EMBL/GenBank/DDBJ whole genome shotgun (WGS) entry which is preliminary data.</text>
</comment>
<gene>
    <name evidence="1" type="ORF">MDCFG202_LOCUS335283</name>
</gene>
<proteinExistence type="predicted"/>
<dbReference type="InterPro" id="IPR036047">
    <property type="entry name" value="F-box-like_dom_sf"/>
</dbReference>
<dbReference type="InterPro" id="IPR001810">
    <property type="entry name" value="F-box_dom"/>
</dbReference>
<organism evidence="1 2">
    <name type="scientific">Gibberella zeae</name>
    <name type="common">Wheat head blight fungus</name>
    <name type="synonym">Fusarium graminearum</name>
    <dbReference type="NCBI Taxonomy" id="5518"/>
    <lineage>
        <taxon>Eukaryota</taxon>
        <taxon>Fungi</taxon>
        <taxon>Dikarya</taxon>
        <taxon>Ascomycota</taxon>
        <taxon>Pezizomycotina</taxon>
        <taxon>Sordariomycetes</taxon>
        <taxon>Hypocreomycetidae</taxon>
        <taxon>Hypocreales</taxon>
        <taxon>Nectriaceae</taxon>
        <taxon>Fusarium</taxon>
    </lineage>
</organism>
<dbReference type="Proteomes" id="UP000746612">
    <property type="component" value="Unassembled WGS sequence"/>
</dbReference>
<sequence>MSQTGTAWAGDGAQKVTILHGYYSATEYQVKEEQADAIIKTAAYHREFFALSLIWFSPSVHAAVLPSLSTPFQRTSNAGLGQLDQLPAELLHDIIYRLDVRSLLKFRQTNLRSRQTVDSIKKYQVVLSHGLNLFCALLRTRLAADISLLDFYDTLCTKACSICGEFGGFMSLLTWRRCCFKCLRQAPEIKVGTLVSARTRFRMTEAELVQIKSFKNLPGFYSLNGKAYNRLITVVPIHQASLICRKPLSTKTSSFTINRDRLNNLNFMGSCALPYYDKTTGSVEHGVSCAGCQLALEKGIFDNKCEQWGVDARDKVYARDGFLEHFRRCEHAQMLWRSSDEGRKTPPELPVEAQCGGRFNWRE</sequence>
<reference evidence="1" key="1">
    <citation type="submission" date="2021-03" db="EMBL/GenBank/DDBJ databases">
        <authorList>
            <person name="Alouane T."/>
            <person name="Langin T."/>
            <person name="Bonhomme L."/>
        </authorList>
    </citation>
    <scope>NUCLEOTIDE SEQUENCE</scope>
    <source>
        <strain evidence="1">MDC_Fg202</strain>
    </source>
</reference>
<dbReference type="AlphaFoldDB" id="A0A2H3HI28"/>